<dbReference type="GO" id="GO:0005737">
    <property type="term" value="C:cytoplasm"/>
    <property type="evidence" value="ECO:0007669"/>
    <property type="project" value="TreeGrafter"/>
</dbReference>
<dbReference type="SUPFAM" id="SSF53927">
    <property type="entry name" value="Cytidine deaminase-like"/>
    <property type="match status" value="1"/>
</dbReference>
<comment type="caution">
    <text evidence="6">The sequence shown here is derived from an EMBL/GenBank/DDBJ whole genome shotgun (WGS) entry which is preliminary data.</text>
</comment>
<evidence type="ECO:0000313" key="6">
    <source>
        <dbReference type="EMBL" id="TRV17826.1"/>
    </source>
</evidence>
<evidence type="ECO:0000256" key="3">
    <source>
        <dbReference type="ARBA" id="ARBA00022801"/>
    </source>
</evidence>
<dbReference type="NCBIfam" id="NF041025">
    <property type="entry name" value="antiphage_deaminase"/>
    <property type="match status" value="1"/>
</dbReference>
<dbReference type="EMBL" id="SFAP01000270">
    <property type="protein sequence ID" value="TRV17826.1"/>
    <property type="molecule type" value="Genomic_DNA"/>
</dbReference>
<sequence>MSTGEVLESTHTEELVIALCGPIGSPLHEVADKLKNLLQTSFKYETCKVIRLSSFIEAHAKKAGNAIRSKPADRRHDLISLGDEMRKTYGSSVLAELAVHDIRIDRELKAKDNETGRFIPRRACHIIDSIKNQQELELLRTVYRESLYLVGVFSPVASREASLSAQGLTAAEIATLMDRDSGEELDEGQTVEETFPQCDFFLRMDSNTETQLRSRVERFLHLILGTQVITPTRAETAMYAAASAAGNSACLSRQVGAAVTDFEGEVLATGWNDVPKAFGDLYFTDLVEDPNGDKDKRCWNHGGKCYNDEEKKLMAEHVIDALGEIIPTGQREIALQTVLKNKKLRGLIEFSRSIHAEMHAILTALRQKGDRVRGGRLYVTTYPCHSCARHIIAAGIKEIYFIEPYKKSLATKLHGDAVTENEQNNDKVRLVPYDGVAPGRYLTLFKMKKDSRKFEGRVIRVSPGSARPKLEKSLEALPTLEGLVVESLKQKRLVADDGARNGGAESENT</sequence>
<dbReference type="GO" id="GO:0008270">
    <property type="term" value="F:zinc ion binding"/>
    <property type="evidence" value="ECO:0007669"/>
    <property type="project" value="InterPro"/>
</dbReference>
<dbReference type="PROSITE" id="PS51747">
    <property type="entry name" value="CYT_DCMP_DEAMINASES_2"/>
    <property type="match status" value="1"/>
</dbReference>
<dbReference type="Gene3D" id="3.40.140.10">
    <property type="entry name" value="Cytidine Deaminase, domain 2"/>
    <property type="match status" value="1"/>
</dbReference>
<evidence type="ECO:0000313" key="7">
    <source>
        <dbReference type="Proteomes" id="UP000318616"/>
    </source>
</evidence>
<evidence type="ECO:0000259" key="5">
    <source>
        <dbReference type="PROSITE" id="PS51747"/>
    </source>
</evidence>
<keyword evidence="4" id="KW-0862">Zinc</keyword>
<dbReference type="Proteomes" id="UP000318616">
    <property type="component" value="Unassembled WGS sequence"/>
</dbReference>
<dbReference type="AlphaFoldDB" id="A0A552LCA7"/>
<keyword evidence="2" id="KW-0479">Metal-binding</keyword>
<dbReference type="GO" id="GO:0004132">
    <property type="term" value="F:dCMP deaminase activity"/>
    <property type="evidence" value="ECO:0007669"/>
    <property type="project" value="TreeGrafter"/>
</dbReference>
<organism evidence="6 7">
    <name type="scientific">Microcystis wesenbergii Mw_MB_S_20031200_S109D</name>
    <dbReference type="NCBI Taxonomy" id="2486241"/>
    <lineage>
        <taxon>Bacteria</taxon>
        <taxon>Bacillati</taxon>
        <taxon>Cyanobacteriota</taxon>
        <taxon>Cyanophyceae</taxon>
        <taxon>Oscillatoriophycideae</taxon>
        <taxon>Chroococcales</taxon>
        <taxon>Microcystaceae</taxon>
        <taxon>Microcystis</taxon>
    </lineage>
</organism>
<name>A0A552LCA7_9CHRO</name>
<dbReference type="InterPro" id="IPR016193">
    <property type="entry name" value="Cytidine_deaminase-like"/>
</dbReference>
<dbReference type="PANTHER" id="PTHR11086">
    <property type="entry name" value="DEOXYCYTIDYLATE DEAMINASE-RELATED"/>
    <property type="match status" value="1"/>
</dbReference>
<dbReference type="InterPro" id="IPR027417">
    <property type="entry name" value="P-loop_NTPase"/>
</dbReference>
<keyword evidence="3" id="KW-0378">Hydrolase</keyword>
<feature type="domain" description="CMP/dCMP-type deaminase" evidence="5">
    <location>
        <begin position="232"/>
        <end position="413"/>
    </location>
</feature>
<evidence type="ECO:0000256" key="1">
    <source>
        <dbReference type="ARBA" id="ARBA00006576"/>
    </source>
</evidence>
<proteinExistence type="inferred from homology"/>
<protein>
    <recommendedName>
        <fullName evidence="5">CMP/dCMP-type deaminase domain-containing protein</fullName>
    </recommendedName>
</protein>
<comment type="similarity">
    <text evidence="1">Belongs to the cytidine and deoxycytidylate deaminase family.</text>
</comment>
<evidence type="ECO:0000256" key="2">
    <source>
        <dbReference type="ARBA" id="ARBA00022723"/>
    </source>
</evidence>
<accession>A0A552LCA7</accession>
<dbReference type="InterPro" id="IPR015517">
    <property type="entry name" value="dCMP_deaminase-rel"/>
</dbReference>
<evidence type="ECO:0000256" key="4">
    <source>
        <dbReference type="ARBA" id="ARBA00022833"/>
    </source>
</evidence>
<dbReference type="PANTHER" id="PTHR11086:SF18">
    <property type="entry name" value="DEOXYCYTIDYLATE DEAMINASE"/>
    <property type="match status" value="1"/>
</dbReference>
<dbReference type="InterPro" id="IPR016192">
    <property type="entry name" value="APOBEC/CMP_deaminase_Zn-bd"/>
</dbReference>
<gene>
    <name evidence="6" type="ORF">EWV88_21855</name>
</gene>
<dbReference type="InterPro" id="IPR002125">
    <property type="entry name" value="CMP_dCMP_dom"/>
</dbReference>
<dbReference type="Pfam" id="PF00383">
    <property type="entry name" value="dCMP_cyt_deam_1"/>
    <property type="match status" value="1"/>
</dbReference>
<dbReference type="Gene3D" id="3.40.50.300">
    <property type="entry name" value="P-loop containing nucleotide triphosphate hydrolases"/>
    <property type="match status" value="1"/>
</dbReference>
<dbReference type="PROSITE" id="PS00903">
    <property type="entry name" value="CYT_DCMP_DEAMINASES_1"/>
    <property type="match status" value="1"/>
</dbReference>
<reference evidence="6 7" key="1">
    <citation type="submission" date="2019-01" db="EMBL/GenBank/DDBJ databases">
        <title>Coherence of Microcystis species and biogeography revealed through population genomics.</title>
        <authorList>
            <person name="Perez-Carrascal O.M."/>
            <person name="Terrat Y."/>
            <person name="Giani A."/>
            <person name="Fortin N."/>
            <person name="Tromas N."/>
            <person name="Shapiro B.J."/>
        </authorList>
    </citation>
    <scope>NUCLEOTIDE SEQUENCE [LARGE SCALE GENOMIC DNA]</scope>
    <source>
        <strain evidence="6">Mw_MB_S_20031200_S109D</strain>
    </source>
</reference>